<evidence type="ECO:0000256" key="3">
    <source>
        <dbReference type="ARBA" id="ARBA00022771"/>
    </source>
</evidence>
<evidence type="ECO:0000313" key="9">
    <source>
        <dbReference type="Proteomes" id="UP000196158"/>
    </source>
</evidence>
<keyword evidence="4 5" id="KW-0862">Zinc</keyword>
<name>A0A1X7R5W3_9SACH</name>
<reference evidence="8 9" key="1">
    <citation type="submission" date="2017-04" db="EMBL/GenBank/DDBJ databases">
        <authorList>
            <person name="Afonso C.L."/>
            <person name="Miller P.J."/>
            <person name="Scott M.A."/>
            <person name="Spackman E."/>
            <person name="Goraichik I."/>
            <person name="Dimitrov K.M."/>
            <person name="Suarez D.L."/>
            <person name="Swayne D.E."/>
        </authorList>
    </citation>
    <scope>NUCLEOTIDE SEQUENCE [LARGE SCALE GENOMIC DNA]</scope>
</reference>
<dbReference type="PANTHER" id="PTHR12547:SF18">
    <property type="entry name" value="PROTEIN TIS11"/>
    <property type="match status" value="1"/>
</dbReference>
<sequence length="345" mass="39134">MHVAPMYPQTRNQDLFQTMKADSTTTSSIFSNNEMDYASQVREMEEYYLKTLLTEDDDNDNDVEYTTKLQSSNNDDVFSNDSTSTGSPSSPGQIAKLNSFYNPFLTSSNSNPYYTGINASNGVAIATNPAISRPLQNTSLEVEINNAFNPAVSSLPLTTENLQKLSQNTQTNQQLAQQQLKMLQTQFVDTSISGQQQHNHNHHHHSQQNQYSKIVRNDSNEQQTNKQLYKTELCESFTTKGHCKYGGKCQFAHGLEELKLKERRSNFRTKPCVNWAKLGYCPYGKRCCFKHGSDRDIQIYVNAGAIKVHTQSNETVTESENATKLSTQRPKHLHPNVKLLQRISW</sequence>
<feature type="compositionally biased region" description="Low complexity" evidence="6">
    <location>
        <begin position="71"/>
        <end position="92"/>
    </location>
</feature>
<dbReference type="FunFam" id="4.10.1000.10:FF:000018">
    <property type="entry name" value="Zinc finger protein"/>
    <property type="match status" value="1"/>
</dbReference>
<feature type="zinc finger region" description="C3H1-type" evidence="5">
    <location>
        <begin position="266"/>
        <end position="294"/>
    </location>
</feature>
<dbReference type="AlphaFoldDB" id="A0A1X7R5W3"/>
<dbReference type="OrthoDB" id="410307at2759"/>
<organism evidence="8 9">
    <name type="scientific">Maudiozyma saulgeensis</name>
    <dbReference type="NCBI Taxonomy" id="1789683"/>
    <lineage>
        <taxon>Eukaryota</taxon>
        <taxon>Fungi</taxon>
        <taxon>Dikarya</taxon>
        <taxon>Ascomycota</taxon>
        <taxon>Saccharomycotina</taxon>
        <taxon>Saccharomycetes</taxon>
        <taxon>Saccharomycetales</taxon>
        <taxon>Saccharomycetaceae</taxon>
        <taxon>Maudiozyma</taxon>
    </lineage>
</organism>
<feature type="zinc finger region" description="C3H1-type" evidence="5">
    <location>
        <begin position="228"/>
        <end position="256"/>
    </location>
</feature>
<keyword evidence="2" id="KW-0677">Repeat</keyword>
<keyword evidence="1 5" id="KW-0479">Metal-binding</keyword>
<evidence type="ECO:0000313" key="8">
    <source>
        <dbReference type="EMBL" id="SMN21083.1"/>
    </source>
</evidence>
<feature type="region of interest" description="Disordered" evidence="6">
    <location>
        <begin position="67"/>
        <end position="92"/>
    </location>
</feature>
<gene>
    <name evidence="8" type="ORF">KASA_0L01034G</name>
</gene>
<protein>
    <submittedName>
        <fullName evidence="8">Similar to Saccharomyces cerevisiae YDR151C CTH1 Member of the CCCH zinc finger family</fullName>
    </submittedName>
</protein>
<accession>A0A1X7R5W3</accession>
<dbReference type="SMART" id="SM00356">
    <property type="entry name" value="ZnF_C3H1"/>
    <property type="match status" value="2"/>
</dbReference>
<dbReference type="GO" id="GO:0006879">
    <property type="term" value="P:intracellular iron ion homeostasis"/>
    <property type="evidence" value="ECO:0007669"/>
    <property type="project" value="UniProtKB-ARBA"/>
</dbReference>
<dbReference type="PROSITE" id="PS50103">
    <property type="entry name" value="ZF_C3H1"/>
    <property type="match status" value="2"/>
</dbReference>
<dbReference type="FunFam" id="4.10.1000.10:FF:000001">
    <property type="entry name" value="zinc finger CCCH domain-containing protein 15-like"/>
    <property type="match status" value="1"/>
</dbReference>
<evidence type="ECO:0000256" key="6">
    <source>
        <dbReference type="SAM" id="MobiDB-lite"/>
    </source>
</evidence>
<evidence type="ECO:0000256" key="5">
    <source>
        <dbReference type="PROSITE-ProRule" id="PRU00723"/>
    </source>
</evidence>
<evidence type="ECO:0000256" key="1">
    <source>
        <dbReference type="ARBA" id="ARBA00022723"/>
    </source>
</evidence>
<evidence type="ECO:0000256" key="2">
    <source>
        <dbReference type="ARBA" id="ARBA00022737"/>
    </source>
</evidence>
<keyword evidence="9" id="KW-1185">Reference proteome</keyword>
<dbReference type="Pfam" id="PF00642">
    <property type="entry name" value="zf-CCCH"/>
    <property type="match status" value="2"/>
</dbReference>
<feature type="domain" description="C3H1-type" evidence="7">
    <location>
        <begin position="228"/>
        <end position="256"/>
    </location>
</feature>
<keyword evidence="3 5" id="KW-0863">Zinc-finger</keyword>
<dbReference type="Gene3D" id="4.10.1000.10">
    <property type="entry name" value="Zinc finger, CCCH-type"/>
    <property type="match status" value="2"/>
</dbReference>
<dbReference type="InterPro" id="IPR036855">
    <property type="entry name" value="Znf_CCCH_sf"/>
</dbReference>
<dbReference type="InterPro" id="IPR000571">
    <property type="entry name" value="Znf_CCCH"/>
</dbReference>
<dbReference type="GO" id="GO:0003729">
    <property type="term" value="F:mRNA binding"/>
    <property type="evidence" value="ECO:0007669"/>
    <property type="project" value="InterPro"/>
</dbReference>
<evidence type="ECO:0000259" key="7">
    <source>
        <dbReference type="PROSITE" id="PS50103"/>
    </source>
</evidence>
<feature type="region of interest" description="Disordered" evidence="6">
    <location>
        <begin position="192"/>
        <end position="211"/>
    </location>
</feature>
<dbReference type="GO" id="GO:0000956">
    <property type="term" value="P:nuclear-transcribed mRNA catabolic process"/>
    <property type="evidence" value="ECO:0007669"/>
    <property type="project" value="UniProtKB-ARBA"/>
</dbReference>
<dbReference type="GO" id="GO:0008270">
    <property type="term" value="F:zinc ion binding"/>
    <property type="evidence" value="ECO:0007669"/>
    <property type="project" value="UniProtKB-KW"/>
</dbReference>
<proteinExistence type="predicted"/>
<dbReference type="STRING" id="1789683.A0A1X7R5W3"/>
<feature type="domain" description="C3H1-type" evidence="7">
    <location>
        <begin position="266"/>
        <end position="294"/>
    </location>
</feature>
<dbReference type="InterPro" id="IPR045877">
    <property type="entry name" value="ZFP36-like"/>
</dbReference>
<dbReference type="Proteomes" id="UP000196158">
    <property type="component" value="Unassembled WGS sequence"/>
</dbReference>
<dbReference type="SUPFAM" id="SSF90229">
    <property type="entry name" value="CCCH zinc finger"/>
    <property type="match status" value="2"/>
</dbReference>
<dbReference type="PANTHER" id="PTHR12547">
    <property type="entry name" value="CCCH ZINC FINGER/TIS11-RELATED"/>
    <property type="match status" value="1"/>
</dbReference>
<evidence type="ECO:0000256" key="4">
    <source>
        <dbReference type="ARBA" id="ARBA00022833"/>
    </source>
</evidence>
<dbReference type="EMBL" id="FXLY01000007">
    <property type="protein sequence ID" value="SMN21083.1"/>
    <property type="molecule type" value="Genomic_DNA"/>
</dbReference>